<protein>
    <submittedName>
        <fullName evidence="1">Uncharacterized protein</fullName>
    </submittedName>
</protein>
<gene>
    <name evidence="1" type="ORF">AJ80_02661</name>
</gene>
<organism evidence="1 2">
    <name type="scientific">Polytolypa hystricis (strain UAMH7299)</name>
    <dbReference type="NCBI Taxonomy" id="1447883"/>
    <lineage>
        <taxon>Eukaryota</taxon>
        <taxon>Fungi</taxon>
        <taxon>Dikarya</taxon>
        <taxon>Ascomycota</taxon>
        <taxon>Pezizomycotina</taxon>
        <taxon>Eurotiomycetes</taxon>
        <taxon>Eurotiomycetidae</taxon>
        <taxon>Onygenales</taxon>
        <taxon>Onygenales incertae sedis</taxon>
        <taxon>Polytolypa</taxon>
    </lineage>
</organism>
<dbReference type="EMBL" id="PDNA01000026">
    <property type="protein sequence ID" value="PGH23245.1"/>
    <property type="molecule type" value="Genomic_DNA"/>
</dbReference>
<evidence type="ECO:0000313" key="2">
    <source>
        <dbReference type="Proteomes" id="UP000224634"/>
    </source>
</evidence>
<name>A0A2B7YPM1_POLH7</name>
<accession>A0A2B7YPM1</accession>
<dbReference type="AlphaFoldDB" id="A0A2B7YPM1"/>
<reference evidence="1 2" key="1">
    <citation type="submission" date="2017-10" db="EMBL/GenBank/DDBJ databases">
        <title>Comparative genomics in systemic dimorphic fungi from Ajellomycetaceae.</title>
        <authorList>
            <person name="Munoz J.F."/>
            <person name="Mcewen J.G."/>
            <person name="Clay O.K."/>
            <person name="Cuomo C.A."/>
        </authorList>
    </citation>
    <scope>NUCLEOTIDE SEQUENCE [LARGE SCALE GENOMIC DNA]</scope>
    <source>
        <strain evidence="1 2">UAMH7299</strain>
    </source>
</reference>
<comment type="caution">
    <text evidence="1">The sequence shown here is derived from an EMBL/GenBank/DDBJ whole genome shotgun (WGS) entry which is preliminary data.</text>
</comment>
<keyword evidence="2" id="KW-1185">Reference proteome</keyword>
<dbReference type="Proteomes" id="UP000224634">
    <property type="component" value="Unassembled WGS sequence"/>
</dbReference>
<sequence>MSALGHHAAAIPMSELALSLDRGDKVVFRHGYFALAIEVTADRGDEEQPLGLAGEVGERPGPGQWLAPVDRRTTVHGPDQGTNTHPVVAARVCFSQRQGATRFQGAADCGRLGIAAGHPHQSQRNIKLESAVAGAELLKETCSVPRERPGLGPLTVHEEVARTANAHV</sequence>
<proteinExistence type="predicted"/>
<evidence type="ECO:0000313" key="1">
    <source>
        <dbReference type="EMBL" id="PGH23245.1"/>
    </source>
</evidence>